<dbReference type="GeneID" id="99684662"/>
<evidence type="ECO:0000313" key="3">
    <source>
        <dbReference type="Proteomes" id="UP000295106"/>
    </source>
</evidence>
<evidence type="ECO:0000313" key="2">
    <source>
        <dbReference type="EMBL" id="TCP02905.1"/>
    </source>
</evidence>
<feature type="chain" id="PRO_5020838956" evidence="1">
    <location>
        <begin position="25"/>
        <end position="291"/>
    </location>
</feature>
<keyword evidence="1" id="KW-0732">Signal</keyword>
<gene>
    <name evidence="2" type="ORF">EV684_10571</name>
</gene>
<name>A0A4R2MCP6_RUBGE</name>
<dbReference type="Proteomes" id="UP000295106">
    <property type="component" value="Unassembled WGS sequence"/>
</dbReference>
<comment type="caution">
    <text evidence="2">The sequence shown here is derived from an EMBL/GenBank/DDBJ whole genome shotgun (WGS) entry which is preliminary data.</text>
</comment>
<evidence type="ECO:0000256" key="1">
    <source>
        <dbReference type="SAM" id="SignalP"/>
    </source>
</evidence>
<dbReference type="OrthoDB" id="9150053at2"/>
<feature type="signal peptide" evidence="1">
    <location>
        <begin position="1"/>
        <end position="24"/>
    </location>
</feature>
<protein>
    <submittedName>
        <fullName evidence="2">Uncharacterized protein YtpQ (UPF0354 family)</fullName>
    </submittedName>
</protein>
<dbReference type="RefSeq" id="WP_132646469.1">
    <property type="nucleotide sequence ID" value="NZ_CP181386.1"/>
</dbReference>
<dbReference type="EMBL" id="SLXD01000005">
    <property type="protein sequence ID" value="TCP02905.1"/>
    <property type="molecule type" value="Genomic_DNA"/>
</dbReference>
<organism evidence="2 3">
    <name type="scientific">Rubrivivax gelatinosus</name>
    <name type="common">Rhodocyclus gelatinosus</name>
    <name type="synonym">Rhodopseudomonas gelatinosa</name>
    <dbReference type="NCBI Taxonomy" id="28068"/>
    <lineage>
        <taxon>Bacteria</taxon>
        <taxon>Pseudomonadati</taxon>
        <taxon>Pseudomonadota</taxon>
        <taxon>Betaproteobacteria</taxon>
        <taxon>Burkholderiales</taxon>
        <taxon>Sphaerotilaceae</taxon>
        <taxon>Rubrivivax</taxon>
    </lineage>
</organism>
<proteinExistence type="predicted"/>
<dbReference type="AlphaFoldDB" id="A0A4R2MCP6"/>
<reference evidence="2 3" key="1">
    <citation type="submission" date="2019-03" db="EMBL/GenBank/DDBJ databases">
        <title>Genomic Encyclopedia of Type Strains, Phase IV (KMG-IV): sequencing the most valuable type-strain genomes for metagenomic binning, comparative biology and taxonomic classification.</title>
        <authorList>
            <person name="Goeker M."/>
        </authorList>
    </citation>
    <scope>NUCLEOTIDE SEQUENCE [LARGE SCALE GENOMIC DNA]</scope>
    <source>
        <strain evidence="2 3">DSM 1709</strain>
    </source>
</reference>
<sequence length="291" mass="30553">MLRRLLAPLARLALLLATATAATAAAAQPVPLDEDGFTRHAAGLLQRTSSSGAVTVLGPLTLGLGDAQINLDRIHALCQRDDEGCAERLDAFLHDVTTAMGDAQAKPSADALRVVLRSAAYVTSARASIARGSVPGRLDARPFFGGLMAVPVLDGERSVQLLGSKQREELGLDDDQAYARGLQNLRTRLVPLAVAAPPVAPGRLGVLADDVYQPSRLLLHDSWAGLAEAQGGVLVVAVPATDLLLYSADDSPAGLTALRALVADTMARAPNPLAPLLLRWRPEGWELVPAR</sequence>
<accession>A0A4R2MCP6</accession>